<organism evidence="4 5">
    <name type="scientific">Dendrobium chrysotoxum</name>
    <name type="common">Orchid</name>
    <dbReference type="NCBI Taxonomy" id="161865"/>
    <lineage>
        <taxon>Eukaryota</taxon>
        <taxon>Viridiplantae</taxon>
        <taxon>Streptophyta</taxon>
        <taxon>Embryophyta</taxon>
        <taxon>Tracheophyta</taxon>
        <taxon>Spermatophyta</taxon>
        <taxon>Magnoliopsida</taxon>
        <taxon>Liliopsida</taxon>
        <taxon>Asparagales</taxon>
        <taxon>Orchidaceae</taxon>
        <taxon>Epidendroideae</taxon>
        <taxon>Malaxideae</taxon>
        <taxon>Dendrobiinae</taxon>
        <taxon>Dendrobium</taxon>
    </lineage>
</organism>
<feature type="chain" id="PRO_5043686768" evidence="3">
    <location>
        <begin position="19"/>
        <end position="217"/>
    </location>
</feature>
<dbReference type="EMBL" id="JAGFBR010000004">
    <property type="protein sequence ID" value="KAH0467765.1"/>
    <property type="molecule type" value="Genomic_DNA"/>
</dbReference>
<keyword evidence="2" id="KW-1133">Transmembrane helix</keyword>
<sequence>MPPILLTLFHYFISPLLIIFNPPPPPPPRATQSISNPNSTTTTSLPSPPKNLISPTQSDRPILSFNPSHDLESGNQPSPIPIPNNIDIDLPEWKRIGKDAKTVGFGVFGSLITLFVNTPGSPTPHLALDMAYLTFVCLGLASSICLSAFSIIKEVSPTVRLVQKKLISFTLFFVALACLVRLLISLLLVDLGLVTMLVLIGFLLIMLYLLHSAKLPR</sequence>
<accession>A0AAV7HKC9</accession>
<feature type="transmembrane region" description="Helical" evidence="2">
    <location>
        <begin position="166"/>
        <end position="187"/>
    </location>
</feature>
<feature type="region of interest" description="Disordered" evidence="1">
    <location>
        <begin position="27"/>
        <end position="79"/>
    </location>
</feature>
<evidence type="ECO:0000256" key="2">
    <source>
        <dbReference type="SAM" id="Phobius"/>
    </source>
</evidence>
<evidence type="ECO:0000256" key="1">
    <source>
        <dbReference type="SAM" id="MobiDB-lite"/>
    </source>
</evidence>
<feature type="transmembrane region" description="Helical" evidence="2">
    <location>
        <begin position="130"/>
        <end position="152"/>
    </location>
</feature>
<evidence type="ECO:0000256" key="3">
    <source>
        <dbReference type="SAM" id="SignalP"/>
    </source>
</evidence>
<proteinExistence type="predicted"/>
<keyword evidence="2" id="KW-0812">Transmembrane</keyword>
<dbReference type="AlphaFoldDB" id="A0AAV7HKC9"/>
<reference evidence="4 5" key="1">
    <citation type="journal article" date="2021" name="Hortic Res">
        <title>Chromosome-scale assembly of the Dendrobium chrysotoxum genome enhances the understanding of orchid evolution.</title>
        <authorList>
            <person name="Zhang Y."/>
            <person name="Zhang G.Q."/>
            <person name="Zhang D."/>
            <person name="Liu X.D."/>
            <person name="Xu X.Y."/>
            <person name="Sun W.H."/>
            <person name="Yu X."/>
            <person name="Zhu X."/>
            <person name="Wang Z.W."/>
            <person name="Zhao X."/>
            <person name="Zhong W.Y."/>
            <person name="Chen H."/>
            <person name="Yin W.L."/>
            <person name="Huang T."/>
            <person name="Niu S.C."/>
            <person name="Liu Z.J."/>
        </authorList>
    </citation>
    <scope>NUCLEOTIDE SEQUENCE [LARGE SCALE GENOMIC DNA]</scope>
    <source>
        <strain evidence="4">Lindl</strain>
    </source>
</reference>
<name>A0AAV7HKC9_DENCH</name>
<comment type="caution">
    <text evidence="4">The sequence shown here is derived from an EMBL/GenBank/DDBJ whole genome shotgun (WGS) entry which is preliminary data.</text>
</comment>
<keyword evidence="2" id="KW-0472">Membrane</keyword>
<feature type="compositionally biased region" description="Low complexity" evidence="1">
    <location>
        <begin position="35"/>
        <end position="45"/>
    </location>
</feature>
<feature type="transmembrane region" description="Helical" evidence="2">
    <location>
        <begin position="193"/>
        <end position="210"/>
    </location>
</feature>
<keyword evidence="3" id="KW-0732">Signal</keyword>
<dbReference type="Proteomes" id="UP000775213">
    <property type="component" value="Unassembled WGS sequence"/>
</dbReference>
<keyword evidence="5" id="KW-1185">Reference proteome</keyword>
<protein>
    <submittedName>
        <fullName evidence="4">Uncharacterized protein</fullName>
    </submittedName>
</protein>
<evidence type="ECO:0000313" key="4">
    <source>
        <dbReference type="EMBL" id="KAH0467765.1"/>
    </source>
</evidence>
<evidence type="ECO:0000313" key="5">
    <source>
        <dbReference type="Proteomes" id="UP000775213"/>
    </source>
</evidence>
<gene>
    <name evidence="4" type="ORF">IEQ34_002798</name>
</gene>
<feature type="transmembrane region" description="Helical" evidence="2">
    <location>
        <begin position="102"/>
        <end position="118"/>
    </location>
</feature>
<feature type="signal peptide" evidence="3">
    <location>
        <begin position="1"/>
        <end position="18"/>
    </location>
</feature>